<keyword evidence="6" id="KW-1185">Reference proteome</keyword>
<dbReference type="PROSITE" id="PS51192">
    <property type="entry name" value="HELICASE_ATP_BIND_1"/>
    <property type="match status" value="1"/>
</dbReference>
<organism evidence="5 6">
    <name type="scientific">Carboxydothermus islandicus</name>
    <dbReference type="NCBI Taxonomy" id="661089"/>
    <lineage>
        <taxon>Bacteria</taxon>
        <taxon>Bacillati</taxon>
        <taxon>Bacillota</taxon>
        <taxon>Clostridia</taxon>
        <taxon>Thermoanaerobacterales</taxon>
        <taxon>Thermoanaerobacteraceae</taxon>
        <taxon>Carboxydothermus</taxon>
    </lineage>
</organism>
<dbReference type="InterPro" id="IPR014001">
    <property type="entry name" value="Helicase_ATP-bd"/>
</dbReference>
<sequence length="424" mass="49761">MDIKLSIKTGDKNNFNENKTNFLITTLESFDSLISRKSKYLENVRFLIIDELHVFEENYRNYQLQILIKRLEYIARNPLQKIFMTATLNNPNNVIQKYSNTFKIIEVKENKINDNFFILSENDILNKIKQNKIYKTIIFCNSREDTELLYEKLKKDWQGYIFIHHGNLSEKIRKNSEKNFKEYKSAICVSTSTLEVGIDIGDIQAVGLYGPPLTFKSYKQRIGRAGRKTNERYILGIYRDESELRVFNNLFAGKYIDNYTCNNIDYSVAIQQIFSCFIQFSYKINLNYLINIFSNYIDKNILKLIIDHLEKEKYLTIKDDLLIALSKTIDLLERYDFPVHSNIPTRANYQAIDITSSLILGNLSLANTNAKTLIFAGRSWEIKKIDQKSKKVYLKPIKSSSLPSFFDQTTEYGYFYDFLPESLK</sequence>
<dbReference type="GO" id="GO:0016887">
    <property type="term" value="F:ATP hydrolysis activity"/>
    <property type="evidence" value="ECO:0007669"/>
    <property type="project" value="TreeGrafter"/>
</dbReference>
<gene>
    <name evidence="5" type="ORF">ciss_07700</name>
</gene>
<keyword evidence="1" id="KW-0547">Nucleotide-binding</keyword>
<dbReference type="PANTHER" id="PTHR47962:SF5">
    <property type="entry name" value="ATP-DEPENDENT HELICASE LHR-RELATED"/>
    <property type="match status" value="1"/>
</dbReference>
<dbReference type="SMART" id="SM00490">
    <property type="entry name" value="HELICc"/>
    <property type="match status" value="1"/>
</dbReference>
<feature type="domain" description="Helicase C-terminal" evidence="4">
    <location>
        <begin position="120"/>
        <end position="272"/>
    </location>
</feature>
<evidence type="ECO:0000259" key="3">
    <source>
        <dbReference type="PROSITE" id="PS51192"/>
    </source>
</evidence>
<name>A0A1L8D140_9THEO</name>
<proteinExistence type="predicted"/>
<dbReference type="AlphaFoldDB" id="A0A1L8D140"/>
<dbReference type="STRING" id="661089.ciss_07700"/>
<dbReference type="Proteomes" id="UP000187338">
    <property type="component" value="Unassembled WGS sequence"/>
</dbReference>
<dbReference type="GO" id="GO:0005524">
    <property type="term" value="F:ATP binding"/>
    <property type="evidence" value="ECO:0007669"/>
    <property type="project" value="UniProtKB-KW"/>
</dbReference>
<evidence type="ECO:0008006" key="7">
    <source>
        <dbReference type="Google" id="ProtNLM"/>
    </source>
</evidence>
<dbReference type="InterPro" id="IPR052511">
    <property type="entry name" value="ATP-dep_Helicase"/>
</dbReference>
<dbReference type="PANTHER" id="PTHR47962">
    <property type="entry name" value="ATP-DEPENDENT HELICASE LHR-RELATED-RELATED"/>
    <property type="match status" value="1"/>
</dbReference>
<comment type="caution">
    <text evidence="5">The sequence shown here is derived from an EMBL/GenBank/DDBJ whole genome shotgun (WGS) entry which is preliminary data.</text>
</comment>
<dbReference type="Pfam" id="PF00271">
    <property type="entry name" value="Helicase_C"/>
    <property type="match status" value="1"/>
</dbReference>
<dbReference type="Gene3D" id="3.40.50.300">
    <property type="entry name" value="P-loop containing nucleotide triphosphate hydrolases"/>
    <property type="match status" value="2"/>
</dbReference>
<dbReference type="EMBL" id="BDJL01000019">
    <property type="protein sequence ID" value="GAV24837.1"/>
    <property type="molecule type" value="Genomic_DNA"/>
</dbReference>
<protein>
    <recommendedName>
        <fullName evidence="7">DEAD/DEAH box helicase</fullName>
    </recommendedName>
</protein>
<dbReference type="Pfam" id="PF00270">
    <property type="entry name" value="DEAD"/>
    <property type="match status" value="1"/>
</dbReference>
<evidence type="ECO:0000256" key="2">
    <source>
        <dbReference type="ARBA" id="ARBA00022840"/>
    </source>
</evidence>
<evidence type="ECO:0000256" key="1">
    <source>
        <dbReference type="ARBA" id="ARBA00022741"/>
    </source>
</evidence>
<dbReference type="SUPFAM" id="SSF52540">
    <property type="entry name" value="P-loop containing nucleoside triphosphate hydrolases"/>
    <property type="match status" value="1"/>
</dbReference>
<accession>A0A1L8D140</accession>
<evidence type="ECO:0000313" key="6">
    <source>
        <dbReference type="Proteomes" id="UP000187338"/>
    </source>
</evidence>
<evidence type="ECO:0000313" key="5">
    <source>
        <dbReference type="EMBL" id="GAV24837.1"/>
    </source>
</evidence>
<reference evidence="6" key="1">
    <citation type="submission" date="2016-12" db="EMBL/GenBank/DDBJ databases">
        <title>Draft Genome Sequences od Carboxydothermus pertinax and islandicus, Hydrogenogenic Carboxydotrophic Bacteria.</title>
        <authorList>
            <person name="Fukuyama Y."/>
            <person name="Ohmae K."/>
            <person name="Yoneda Y."/>
            <person name="Yoshida T."/>
            <person name="Sako Y."/>
        </authorList>
    </citation>
    <scope>NUCLEOTIDE SEQUENCE [LARGE SCALE GENOMIC DNA]</scope>
    <source>
        <strain evidence="6">SET</strain>
    </source>
</reference>
<dbReference type="PROSITE" id="PS51194">
    <property type="entry name" value="HELICASE_CTER"/>
    <property type="match status" value="1"/>
</dbReference>
<keyword evidence="2" id="KW-0067">ATP-binding</keyword>
<dbReference type="InterPro" id="IPR027417">
    <property type="entry name" value="P-loop_NTPase"/>
</dbReference>
<dbReference type="GO" id="GO:0003677">
    <property type="term" value="F:DNA binding"/>
    <property type="evidence" value="ECO:0007669"/>
    <property type="project" value="TreeGrafter"/>
</dbReference>
<dbReference type="InterPro" id="IPR001650">
    <property type="entry name" value="Helicase_C-like"/>
</dbReference>
<feature type="domain" description="Helicase ATP-binding" evidence="3">
    <location>
        <begin position="1"/>
        <end position="106"/>
    </location>
</feature>
<evidence type="ECO:0000259" key="4">
    <source>
        <dbReference type="PROSITE" id="PS51194"/>
    </source>
</evidence>
<dbReference type="InterPro" id="IPR011545">
    <property type="entry name" value="DEAD/DEAH_box_helicase_dom"/>
</dbReference>
<dbReference type="OrthoDB" id="9774462at2"/>